<evidence type="ECO:0000313" key="4">
    <source>
        <dbReference type="Proteomes" id="UP000051330"/>
    </source>
</evidence>
<dbReference type="AlphaFoldDB" id="A0A0R1MS12"/>
<keyword evidence="4" id="KW-1185">Reference proteome</keyword>
<protein>
    <recommendedName>
        <fullName evidence="5">Gram-positive cocci surface proteins LPxTG domain-containing protein</fullName>
    </recommendedName>
</protein>
<feature type="signal peptide" evidence="2">
    <location>
        <begin position="1"/>
        <end position="32"/>
    </location>
</feature>
<gene>
    <name evidence="3" type="ORF">FD09_GL000794</name>
</gene>
<dbReference type="RefSeq" id="WP_057821752.1">
    <property type="nucleotide sequence ID" value="NZ_AZEC01000013.1"/>
</dbReference>
<dbReference type="EMBL" id="AZEC01000013">
    <property type="protein sequence ID" value="KRL11069.1"/>
    <property type="molecule type" value="Genomic_DNA"/>
</dbReference>
<comment type="caution">
    <text evidence="3">The sequence shown here is derived from an EMBL/GenBank/DDBJ whole genome shotgun (WGS) entry which is preliminary data.</text>
</comment>
<evidence type="ECO:0000256" key="2">
    <source>
        <dbReference type="SAM" id="SignalP"/>
    </source>
</evidence>
<evidence type="ECO:0008006" key="5">
    <source>
        <dbReference type="Google" id="ProtNLM"/>
    </source>
</evidence>
<keyword evidence="2" id="KW-0732">Signal</keyword>
<sequence>MNRRTNTTLKIGVLLVGVFGLGLFHRATPVQAANSTAQFTVIVDDTSIPKGDETLPESHITTEDEGKIPQLDEQRSPLLAVVGLELIILTGLASWQLRDRRRSQ</sequence>
<evidence type="ECO:0000256" key="1">
    <source>
        <dbReference type="SAM" id="Phobius"/>
    </source>
</evidence>
<evidence type="ECO:0000313" key="3">
    <source>
        <dbReference type="EMBL" id="KRL11069.1"/>
    </source>
</evidence>
<keyword evidence="1" id="KW-0472">Membrane</keyword>
<feature type="transmembrane region" description="Helical" evidence="1">
    <location>
        <begin position="78"/>
        <end position="97"/>
    </location>
</feature>
<keyword evidence="1" id="KW-1133">Transmembrane helix</keyword>
<name>A0A0R1MS12_9LACO</name>
<accession>A0A0R1MS12</accession>
<feature type="chain" id="PRO_5006407986" description="Gram-positive cocci surface proteins LPxTG domain-containing protein" evidence="2">
    <location>
        <begin position="33"/>
        <end position="104"/>
    </location>
</feature>
<dbReference type="STRING" id="1423792.FD09_GL000794"/>
<dbReference type="Proteomes" id="UP000051330">
    <property type="component" value="Unassembled WGS sequence"/>
</dbReference>
<organism evidence="3 4">
    <name type="scientific">Schleiferilactobacillus perolens DSM 12744</name>
    <dbReference type="NCBI Taxonomy" id="1423792"/>
    <lineage>
        <taxon>Bacteria</taxon>
        <taxon>Bacillati</taxon>
        <taxon>Bacillota</taxon>
        <taxon>Bacilli</taxon>
        <taxon>Lactobacillales</taxon>
        <taxon>Lactobacillaceae</taxon>
        <taxon>Schleiferilactobacillus</taxon>
    </lineage>
</organism>
<keyword evidence="1" id="KW-0812">Transmembrane</keyword>
<dbReference type="PATRIC" id="fig|1423792.3.peg.810"/>
<proteinExistence type="predicted"/>
<dbReference type="OrthoDB" id="2333815at2"/>
<reference evidence="3 4" key="1">
    <citation type="journal article" date="2015" name="Genome Announc.">
        <title>Expanding the biotechnology potential of lactobacilli through comparative genomics of 213 strains and associated genera.</title>
        <authorList>
            <person name="Sun Z."/>
            <person name="Harris H.M."/>
            <person name="McCann A."/>
            <person name="Guo C."/>
            <person name="Argimon S."/>
            <person name="Zhang W."/>
            <person name="Yang X."/>
            <person name="Jeffery I.B."/>
            <person name="Cooney J.C."/>
            <person name="Kagawa T.F."/>
            <person name="Liu W."/>
            <person name="Song Y."/>
            <person name="Salvetti E."/>
            <person name="Wrobel A."/>
            <person name="Rasinkangas P."/>
            <person name="Parkhill J."/>
            <person name="Rea M.C."/>
            <person name="O'Sullivan O."/>
            <person name="Ritari J."/>
            <person name="Douillard F.P."/>
            <person name="Paul Ross R."/>
            <person name="Yang R."/>
            <person name="Briner A.E."/>
            <person name="Felis G.E."/>
            <person name="de Vos W.M."/>
            <person name="Barrangou R."/>
            <person name="Klaenhammer T.R."/>
            <person name="Caufield P.W."/>
            <person name="Cui Y."/>
            <person name="Zhang H."/>
            <person name="O'Toole P.W."/>
        </authorList>
    </citation>
    <scope>NUCLEOTIDE SEQUENCE [LARGE SCALE GENOMIC DNA]</scope>
    <source>
        <strain evidence="3 4">DSM 12744</strain>
    </source>
</reference>